<reference evidence="1 2" key="1">
    <citation type="journal article" date="2016" name="Nat. Commun.">
        <title>Thousands of microbial genomes shed light on interconnected biogeochemical processes in an aquifer system.</title>
        <authorList>
            <person name="Anantharaman K."/>
            <person name="Brown C.T."/>
            <person name="Hug L.A."/>
            <person name="Sharon I."/>
            <person name="Castelle C.J."/>
            <person name="Probst A.J."/>
            <person name="Thomas B.C."/>
            <person name="Singh A."/>
            <person name="Wilkins M.J."/>
            <person name="Karaoz U."/>
            <person name="Brodie E.L."/>
            <person name="Williams K.H."/>
            <person name="Hubbard S.S."/>
            <person name="Banfield J.F."/>
        </authorList>
    </citation>
    <scope>NUCLEOTIDE SEQUENCE [LARGE SCALE GENOMIC DNA]</scope>
</reference>
<dbReference type="AlphaFoldDB" id="A0A1F7YHD1"/>
<evidence type="ECO:0008006" key="3">
    <source>
        <dbReference type="Google" id="ProtNLM"/>
    </source>
</evidence>
<dbReference type="Proteomes" id="UP000178851">
    <property type="component" value="Unassembled WGS sequence"/>
</dbReference>
<sequence length="254" mass="29179">MKKNSLLMGLEEKSLVISTIEKSSVKSPEVELGKRSFGLIMIKPHAYEQVIDVPVGQLLGFSPEPPSDEMIKLLKLSSDTEKLLFRSGKFKPVAVFARDMGNNNPNMGGKYEELMGIMYGRDRDRRHYRTILERYQGKVMFFLVQYEGSQSEMEDVLREFKGKETFVGESQGSGIRGRFILPRKRIDLDKLEGLPEDEYRKQVPNVVDNAIHITDNPWETATALKILLSKEDKKAIEERGFPIEEYIKDNEKEK</sequence>
<comment type="caution">
    <text evidence="1">The sequence shown here is derived from an EMBL/GenBank/DDBJ whole genome shotgun (WGS) entry which is preliminary data.</text>
</comment>
<evidence type="ECO:0000313" key="2">
    <source>
        <dbReference type="Proteomes" id="UP000178851"/>
    </source>
</evidence>
<proteinExistence type="predicted"/>
<name>A0A1F7YHD1_9BACT</name>
<gene>
    <name evidence="1" type="ORF">A2627_04085</name>
</gene>
<dbReference type="EMBL" id="MGGI01000011">
    <property type="protein sequence ID" value="OGM26727.1"/>
    <property type="molecule type" value="Genomic_DNA"/>
</dbReference>
<evidence type="ECO:0000313" key="1">
    <source>
        <dbReference type="EMBL" id="OGM26727.1"/>
    </source>
</evidence>
<organism evidence="1 2">
    <name type="scientific">Candidatus Woesebacteria bacterium RIFCSPHIGHO2_01_FULL_39_28</name>
    <dbReference type="NCBI Taxonomy" id="1802496"/>
    <lineage>
        <taxon>Bacteria</taxon>
        <taxon>Candidatus Woeseibacteriota</taxon>
    </lineage>
</organism>
<accession>A0A1F7YHD1</accession>
<protein>
    <recommendedName>
        <fullName evidence="3">Nucleoside diphosphate kinase-like domain-containing protein</fullName>
    </recommendedName>
</protein>